<evidence type="ECO:0000313" key="3">
    <source>
        <dbReference type="EMBL" id="KWN08796.1"/>
    </source>
</evidence>
<evidence type="ECO:0000313" key="5">
    <source>
        <dbReference type="Proteomes" id="UP000473571"/>
    </source>
</evidence>
<reference evidence="3 4" key="1">
    <citation type="submission" date="2015-11" db="EMBL/GenBank/DDBJ databases">
        <title>Expanding the genomic diversity of Burkholderia species for the development of highly accurate diagnostics.</title>
        <authorList>
            <person name="Sahl J."/>
            <person name="Keim P."/>
            <person name="Wagner D."/>
        </authorList>
    </citation>
    <scope>NUCLEOTIDE SEQUENCE [LARGE SCALE GENOMIC DNA]</scope>
    <source>
        <strain evidence="3 4">MSMB793WGS</strain>
    </source>
</reference>
<dbReference type="EMBL" id="VZOL01000463">
    <property type="protein sequence ID" value="KAB0656720.1"/>
    <property type="molecule type" value="Genomic_DNA"/>
</dbReference>
<name>A0A118Q7G5_9BURK</name>
<dbReference type="Proteomes" id="UP000068016">
    <property type="component" value="Unassembled WGS sequence"/>
</dbReference>
<sequence length="86" mass="9843">MNLFRGNEPQGGQRGGAVAGMRRCANRTKHGRRDDDAGALYRAYRARRREDVARRTRPRMTAPPPCAVSEILALRKFWLDRDFSVL</sequence>
<dbReference type="EMBL" id="LPLZ01000065">
    <property type="protein sequence ID" value="KWN08796.1"/>
    <property type="molecule type" value="Genomic_DNA"/>
</dbReference>
<accession>A0A118Q7G5</accession>
<dbReference type="AlphaFoldDB" id="A0A118Q7G5"/>
<feature type="region of interest" description="Disordered" evidence="1">
    <location>
        <begin position="1"/>
        <end position="20"/>
    </location>
</feature>
<comment type="caution">
    <text evidence="3">The sequence shown here is derived from an EMBL/GenBank/DDBJ whole genome shotgun (WGS) entry which is preliminary data.</text>
</comment>
<dbReference type="Proteomes" id="UP000473571">
    <property type="component" value="Unassembled WGS sequence"/>
</dbReference>
<protein>
    <submittedName>
        <fullName evidence="3">Uncharacterized protein</fullName>
    </submittedName>
</protein>
<evidence type="ECO:0000313" key="4">
    <source>
        <dbReference type="Proteomes" id="UP000068016"/>
    </source>
</evidence>
<reference evidence="2 5" key="2">
    <citation type="submission" date="2019-09" db="EMBL/GenBank/DDBJ databases">
        <title>Draft genome sequences of 48 bacterial type strains from the CCUG.</title>
        <authorList>
            <person name="Tunovic T."/>
            <person name="Pineiro-Iglesias B."/>
            <person name="Unosson C."/>
            <person name="Inganas E."/>
            <person name="Ohlen M."/>
            <person name="Cardew S."/>
            <person name="Jensie-Markopoulos S."/>
            <person name="Salva-Serra F."/>
            <person name="Jaen-Luchoro D."/>
            <person name="Karlsson R."/>
            <person name="Svensson-Stadler L."/>
            <person name="Chun J."/>
            <person name="Moore E."/>
        </authorList>
    </citation>
    <scope>NUCLEOTIDE SEQUENCE [LARGE SCALE GENOMIC DNA]</scope>
    <source>
        <strain evidence="2 5">CCUG 65687</strain>
    </source>
</reference>
<evidence type="ECO:0000256" key="1">
    <source>
        <dbReference type="SAM" id="MobiDB-lite"/>
    </source>
</evidence>
<evidence type="ECO:0000313" key="2">
    <source>
        <dbReference type="EMBL" id="KAB0656720.1"/>
    </source>
</evidence>
<proteinExistence type="predicted"/>
<gene>
    <name evidence="2" type="ORF">F7R13_24560</name>
    <name evidence="3" type="ORF">WT83_23420</name>
</gene>
<organism evidence="3 4">
    <name type="scientific">Burkholderia territorii</name>
    <dbReference type="NCBI Taxonomy" id="1503055"/>
    <lineage>
        <taxon>Bacteria</taxon>
        <taxon>Pseudomonadati</taxon>
        <taxon>Pseudomonadota</taxon>
        <taxon>Betaproteobacteria</taxon>
        <taxon>Burkholderiales</taxon>
        <taxon>Burkholderiaceae</taxon>
        <taxon>Burkholderia</taxon>
        <taxon>Burkholderia cepacia complex</taxon>
    </lineage>
</organism>